<name>A0A3D9HK20_9PROT</name>
<evidence type="ECO:0000313" key="12">
    <source>
        <dbReference type="Proteomes" id="UP000256845"/>
    </source>
</evidence>
<feature type="domain" description="MotA/TolQ/ExbB proton channel" evidence="10">
    <location>
        <begin position="108"/>
        <end position="219"/>
    </location>
</feature>
<dbReference type="InterPro" id="IPR002898">
    <property type="entry name" value="MotA_ExbB_proton_chnl"/>
</dbReference>
<evidence type="ECO:0000256" key="1">
    <source>
        <dbReference type="ARBA" id="ARBA00004651"/>
    </source>
</evidence>
<keyword evidence="4" id="KW-1003">Cell membrane</keyword>
<keyword evidence="3" id="KW-0813">Transport</keyword>
<feature type="transmembrane region" description="Helical" evidence="9">
    <location>
        <begin position="152"/>
        <end position="173"/>
    </location>
</feature>
<comment type="subcellular location">
    <subcellularLocation>
        <location evidence="1">Cell membrane</location>
        <topology evidence="1">Multi-pass membrane protein</topology>
    </subcellularLocation>
</comment>
<dbReference type="RefSeq" id="WP_115937085.1">
    <property type="nucleotide sequence ID" value="NZ_QRDW01000005.1"/>
</dbReference>
<dbReference type="InterPro" id="IPR047055">
    <property type="entry name" value="MotA-like"/>
</dbReference>
<evidence type="ECO:0000256" key="7">
    <source>
        <dbReference type="ARBA" id="ARBA00022989"/>
    </source>
</evidence>
<feature type="transmembrane region" description="Helical" evidence="9">
    <location>
        <begin position="29"/>
        <end position="49"/>
    </location>
</feature>
<dbReference type="Pfam" id="PF01618">
    <property type="entry name" value="MotA_ExbB"/>
    <property type="match status" value="1"/>
</dbReference>
<accession>A0A3D9HK20</accession>
<gene>
    <name evidence="11" type="ORF">DFP90_105212</name>
</gene>
<feature type="transmembrane region" description="Helical" evidence="9">
    <location>
        <begin position="193"/>
        <end position="213"/>
    </location>
</feature>
<protein>
    <submittedName>
        <fullName evidence="11">Chemotaxis protein MotA</fullName>
    </submittedName>
</protein>
<evidence type="ECO:0000256" key="9">
    <source>
        <dbReference type="SAM" id="Phobius"/>
    </source>
</evidence>
<evidence type="ECO:0000256" key="6">
    <source>
        <dbReference type="ARBA" id="ARBA00022779"/>
    </source>
</evidence>
<dbReference type="OrthoDB" id="9806929at2"/>
<dbReference type="PANTHER" id="PTHR30433">
    <property type="entry name" value="CHEMOTAXIS PROTEIN MOTA"/>
    <property type="match status" value="1"/>
</dbReference>
<keyword evidence="6" id="KW-0283">Flagellar rotation</keyword>
<dbReference type="Proteomes" id="UP000256845">
    <property type="component" value="Unassembled WGS sequence"/>
</dbReference>
<sequence>MSINSFIGFIAAFGLFIWSIALSTDNFMVFVSASSFILVVGGTLAATFLGQEARYVVIGLKAVGSIFLPQRIGRNVMNKEVGRVITWGYKAQKDGVVALDEELKKISKDPFLAFGMEMILSGYAGEDVRDNLYRMVDSTYERNTVPAEILKAMAGTAPAFGMIGTLIGLIVMLDSMGNDASELGRGLAVALNTTLYGVILARMIFMPAATKLIQRHQINRFRMELLAEGMAMLADRKNPRYIQDRMNSFLDPSIHYDIDKQLKK</sequence>
<evidence type="ECO:0000259" key="10">
    <source>
        <dbReference type="Pfam" id="PF01618"/>
    </source>
</evidence>
<comment type="caution">
    <text evidence="11">The sequence shown here is derived from an EMBL/GenBank/DDBJ whole genome shotgun (WGS) entry which is preliminary data.</text>
</comment>
<dbReference type="EMBL" id="QRDW01000005">
    <property type="protein sequence ID" value="RED49840.1"/>
    <property type="molecule type" value="Genomic_DNA"/>
</dbReference>
<dbReference type="AlphaFoldDB" id="A0A3D9HK20"/>
<dbReference type="GO" id="GO:0006935">
    <property type="term" value="P:chemotaxis"/>
    <property type="evidence" value="ECO:0007669"/>
    <property type="project" value="InterPro"/>
</dbReference>
<comment type="similarity">
    <text evidence="2">Belongs to the MotA family.</text>
</comment>
<keyword evidence="5 9" id="KW-0812">Transmembrane</keyword>
<feature type="transmembrane region" description="Helical" evidence="9">
    <location>
        <begin position="6"/>
        <end position="22"/>
    </location>
</feature>
<dbReference type="GO" id="GO:0005886">
    <property type="term" value="C:plasma membrane"/>
    <property type="evidence" value="ECO:0007669"/>
    <property type="project" value="UniProtKB-SubCell"/>
</dbReference>
<dbReference type="GO" id="GO:0071978">
    <property type="term" value="P:bacterial-type flagellum-dependent swarming motility"/>
    <property type="evidence" value="ECO:0007669"/>
    <property type="project" value="InterPro"/>
</dbReference>
<organism evidence="11 12">
    <name type="scientific">Aestuariispira insulae</name>
    <dbReference type="NCBI Taxonomy" id="1461337"/>
    <lineage>
        <taxon>Bacteria</taxon>
        <taxon>Pseudomonadati</taxon>
        <taxon>Pseudomonadota</taxon>
        <taxon>Alphaproteobacteria</taxon>
        <taxon>Rhodospirillales</taxon>
        <taxon>Kiloniellaceae</taxon>
        <taxon>Aestuariispira</taxon>
    </lineage>
</organism>
<dbReference type="PROSITE" id="PS01307">
    <property type="entry name" value="MOTA"/>
    <property type="match status" value="1"/>
</dbReference>
<evidence type="ECO:0000256" key="3">
    <source>
        <dbReference type="ARBA" id="ARBA00022448"/>
    </source>
</evidence>
<reference evidence="11 12" key="1">
    <citation type="submission" date="2018-07" db="EMBL/GenBank/DDBJ databases">
        <title>Genomic Encyclopedia of Type Strains, Phase III (KMG-III): the genomes of soil and plant-associated and newly described type strains.</title>
        <authorList>
            <person name="Whitman W."/>
        </authorList>
    </citation>
    <scope>NUCLEOTIDE SEQUENCE [LARGE SCALE GENOMIC DNA]</scope>
    <source>
        <strain evidence="11 12">CECT 8488</strain>
    </source>
</reference>
<proteinExistence type="inferred from homology"/>
<keyword evidence="8 9" id="KW-0472">Membrane</keyword>
<evidence type="ECO:0000256" key="8">
    <source>
        <dbReference type="ARBA" id="ARBA00023136"/>
    </source>
</evidence>
<evidence type="ECO:0000256" key="5">
    <source>
        <dbReference type="ARBA" id="ARBA00022692"/>
    </source>
</evidence>
<dbReference type="InterPro" id="IPR000540">
    <property type="entry name" value="Flag_MotA_CS"/>
</dbReference>
<evidence type="ECO:0000313" key="11">
    <source>
        <dbReference type="EMBL" id="RED49840.1"/>
    </source>
</evidence>
<keyword evidence="7 9" id="KW-1133">Transmembrane helix</keyword>
<dbReference type="PANTHER" id="PTHR30433:SF2">
    <property type="entry name" value="MOTILITY PROTEIN A"/>
    <property type="match status" value="1"/>
</dbReference>
<keyword evidence="12" id="KW-1185">Reference proteome</keyword>
<evidence type="ECO:0000256" key="2">
    <source>
        <dbReference type="ARBA" id="ARBA00008038"/>
    </source>
</evidence>
<evidence type="ECO:0000256" key="4">
    <source>
        <dbReference type="ARBA" id="ARBA00022475"/>
    </source>
</evidence>